<reference evidence="1" key="1">
    <citation type="submission" date="2021-03" db="EMBL/GenBank/DDBJ databases">
        <title>Complete Genome of Pseudoalteromonas xiamenensis STKMTI.2, a new potential marine bacterium producing anti-Vibrio compounds.</title>
        <authorList>
            <person name="Handayani D.P."/>
            <person name="Isnansetyo A."/>
            <person name="Istiqomah I."/>
            <person name="Jumina J."/>
        </authorList>
    </citation>
    <scope>NUCLEOTIDE SEQUENCE</scope>
    <source>
        <strain evidence="1">STKMTI.2</strain>
    </source>
</reference>
<organism evidence="1 2">
    <name type="scientific">Pseudoalteromonas xiamenensis</name>
    <dbReference type="NCBI Taxonomy" id="882626"/>
    <lineage>
        <taxon>Bacteria</taxon>
        <taxon>Pseudomonadati</taxon>
        <taxon>Pseudomonadota</taxon>
        <taxon>Gammaproteobacteria</taxon>
        <taxon>Alteromonadales</taxon>
        <taxon>Pseudoalteromonadaceae</taxon>
        <taxon>Pseudoalteromonas</taxon>
    </lineage>
</organism>
<dbReference type="Pfam" id="PF11859">
    <property type="entry name" value="DUF3379"/>
    <property type="match status" value="1"/>
</dbReference>
<accession>A0A975HLL3</accession>
<evidence type="ECO:0000313" key="2">
    <source>
        <dbReference type="Proteomes" id="UP000664904"/>
    </source>
</evidence>
<evidence type="ECO:0000313" key="1">
    <source>
        <dbReference type="EMBL" id="QTH72057.1"/>
    </source>
</evidence>
<protein>
    <submittedName>
        <fullName evidence="1">DUF3379 family protein</fullName>
    </submittedName>
</protein>
<dbReference type="InterPro" id="IPR021806">
    <property type="entry name" value="DUF3379"/>
</dbReference>
<dbReference type="RefSeq" id="WP_208843679.1">
    <property type="nucleotide sequence ID" value="NZ_CP072133.1"/>
</dbReference>
<keyword evidence="2" id="KW-1185">Reference proteome</keyword>
<dbReference type="Proteomes" id="UP000664904">
    <property type="component" value="Chromosome"/>
</dbReference>
<gene>
    <name evidence="1" type="ORF">J5O05_03910</name>
</gene>
<sequence>MDELEFRRRLYADPFDKDVHEMAKNNPDLQAQLDDFLSFEAAMKEAMDIPVPEGLADRIIAKAQEAQTSESMTPEAPHKPVTWYRRHAGPFAMAASIFVATTVYFLSATPTAVHANEYAFEHVYHEMGAFKLTDAVSLQKVNEKLATFGAKLDDLPGKVTYATFCNYRGKKSLHMIYQSEDGPVTVFVVPREDSFRESGRSFFDDRFSGLINPMEKADVILVANLNTPIQQFATDFTSQMEWL</sequence>
<dbReference type="AlphaFoldDB" id="A0A975HLL3"/>
<name>A0A975HLL3_9GAMM</name>
<proteinExistence type="predicted"/>
<dbReference type="KEGG" id="pxi:J5O05_03910"/>
<dbReference type="EMBL" id="CP072133">
    <property type="protein sequence ID" value="QTH72057.1"/>
    <property type="molecule type" value="Genomic_DNA"/>
</dbReference>